<keyword evidence="1" id="KW-1133">Transmembrane helix</keyword>
<feature type="domain" description="Inner membrane protein YgaP-like transmembrane" evidence="2">
    <location>
        <begin position="26"/>
        <end position="98"/>
    </location>
</feature>
<dbReference type="InterPro" id="IPR021309">
    <property type="entry name" value="YgaP-like_TM"/>
</dbReference>
<proteinExistence type="predicted"/>
<dbReference type="RefSeq" id="WP_336350899.1">
    <property type="nucleotide sequence ID" value="NZ_JAZAQL010000002.1"/>
</dbReference>
<dbReference type="AlphaFoldDB" id="A0ABD5VIN5"/>
<evidence type="ECO:0000313" key="3">
    <source>
        <dbReference type="EMBL" id="MFC6953952.1"/>
    </source>
</evidence>
<gene>
    <name evidence="3" type="ORF">ACFQGB_13860</name>
</gene>
<feature type="transmembrane region" description="Helical" evidence="1">
    <location>
        <begin position="60"/>
        <end position="79"/>
    </location>
</feature>
<accession>A0ABD5VIN5</accession>
<name>A0ABD5VIN5_9EURY</name>
<sequence>MTNKSGKSLGGGAAQAYRWVFGIGHERNVGGLERTIRYLLGFACLAAAAGVLLAPVLESGLGNVPLGAALAVCGLYLVYEAQVQYCPLNHTVGRSTYRQHD</sequence>
<organism evidence="3 4">
    <name type="scientific">Halorubellus litoreus</name>
    <dbReference type="NCBI Taxonomy" id="755308"/>
    <lineage>
        <taxon>Archaea</taxon>
        <taxon>Methanobacteriati</taxon>
        <taxon>Methanobacteriota</taxon>
        <taxon>Stenosarchaea group</taxon>
        <taxon>Halobacteria</taxon>
        <taxon>Halobacteriales</taxon>
        <taxon>Halorubellaceae</taxon>
        <taxon>Halorubellus</taxon>
    </lineage>
</organism>
<protein>
    <submittedName>
        <fullName evidence="3">YgaP-like transmembrane domain</fullName>
    </submittedName>
</protein>
<keyword evidence="1" id="KW-0812">Transmembrane</keyword>
<comment type="caution">
    <text evidence="3">The sequence shown here is derived from an EMBL/GenBank/DDBJ whole genome shotgun (WGS) entry which is preliminary data.</text>
</comment>
<dbReference type="EMBL" id="JBHSXN010000002">
    <property type="protein sequence ID" value="MFC6953952.1"/>
    <property type="molecule type" value="Genomic_DNA"/>
</dbReference>
<dbReference type="Pfam" id="PF11127">
    <property type="entry name" value="YgaP-like_TM"/>
    <property type="match status" value="1"/>
</dbReference>
<evidence type="ECO:0000313" key="4">
    <source>
        <dbReference type="Proteomes" id="UP001596395"/>
    </source>
</evidence>
<evidence type="ECO:0000256" key="1">
    <source>
        <dbReference type="SAM" id="Phobius"/>
    </source>
</evidence>
<keyword evidence="1" id="KW-0472">Membrane</keyword>
<evidence type="ECO:0000259" key="2">
    <source>
        <dbReference type="Pfam" id="PF11127"/>
    </source>
</evidence>
<reference evidence="3 4" key="1">
    <citation type="journal article" date="2019" name="Int. J. Syst. Evol. Microbiol.">
        <title>The Global Catalogue of Microorganisms (GCM) 10K type strain sequencing project: providing services to taxonomists for standard genome sequencing and annotation.</title>
        <authorList>
            <consortium name="The Broad Institute Genomics Platform"/>
            <consortium name="The Broad Institute Genome Sequencing Center for Infectious Disease"/>
            <person name="Wu L."/>
            <person name="Ma J."/>
        </authorList>
    </citation>
    <scope>NUCLEOTIDE SEQUENCE [LARGE SCALE GENOMIC DNA]</scope>
    <source>
        <strain evidence="3 4">GX26</strain>
    </source>
</reference>
<feature type="transmembrane region" description="Helical" evidence="1">
    <location>
        <begin position="36"/>
        <end position="54"/>
    </location>
</feature>
<dbReference type="Proteomes" id="UP001596395">
    <property type="component" value="Unassembled WGS sequence"/>
</dbReference>
<keyword evidence="4" id="KW-1185">Reference proteome</keyword>